<dbReference type="Proteomes" id="UP001143545">
    <property type="component" value="Unassembled WGS sequence"/>
</dbReference>
<dbReference type="Gene3D" id="2.60.120.10">
    <property type="entry name" value="Jelly Rolls"/>
    <property type="match status" value="1"/>
</dbReference>
<dbReference type="SUPFAM" id="SSF51206">
    <property type="entry name" value="cAMP-binding domain-like"/>
    <property type="match status" value="1"/>
</dbReference>
<accession>A0A9W6EV78</accession>
<dbReference type="InterPro" id="IPR014710">
    <property type="entry name" value="RmlC-like_jellyroll"/>
</dbReference>
<reference evidence="1" key="1">
    <citation type="submission" date="2022-07" db="EMBL/GenBank/DDBJ databases">
        <title>Taxonomy of Novel Oxalotrophic and Methylotrophic Bacteria.</title>
        <authorList>
            <person name="Sahin N."/>
            <person name="Tani A."/>
        </authorList>
    </citation>
    <scope>NUCLEOTIDE SEQUENCE</scope>
    <source>
        <strain evidence="1">AM327</strain>
    </source>
</reference>
<evidence type="ECO:0000313" key="1">
    <source>
        <dbReference type="EMBL" id="GLB52207.1"/>
    </source>
</evidence>
<dbReference type="InterPro" id="IPR018490">
    <property type="entry name" value="cNMP-bd_dom_sf"/>
</dbReference>
<proteinExistence type="predicted"/>
<evidence type="ECO:0000313" key="2">
    <source>
        <dbReference type="Proteomes" id="UP001143545"/>
    </source>
</evidence>
<dbReference type="EMBL" id="BRVP01000007">
    <property type="protein sequence ID" value="GLB52207.1"/>
    <property type="molecule type" value="Genomic_DNA"/>
</dbReference>
<keyword evidence="2" id="KW-1185">Reference proteome</keyword>
<dbReference type="RefSeq" id="WP_281753377.1">
    <property type="nucleotide sequence ID" value="NZ_BRVP01000007.1"/>
</dbReference>
<sequence>MKEFEYLLSSLEKHMPLTAYEKKLIVSKLIYKHISKREILLKPGNVANYTIFVNNGCLRQYFINVEGVEHTTVFGVRGYWLTDINSFLNKCEAKFYIETVEDSEVILLSNDNQAELFELIPKLNIYFRMIYERVVSAKDERILSMLCSRADERFLQFLQCYPNLDSRIPQYLIASYLGVTPEFFSRMKSKMAQDLPKNKK</sequence>
<comment type="caution">
    <text evidence="1">The sequence shown here is derived from an EMBL/GenBank/DDBJ whole genome shotgun (WGS) entry which is preliminary data.</text>
</comment>
<organism evidence="1 2">
    <name type="scientific">Neptunitalea chrysea</name>
    <dbReference type="NCBI Taxonomy" id="1647581"/>
    <lineage>
        <taxon>Bacteria</taxon>
        <taxon>Pseudomonadati</taxon>
        <taxon>Bacteroidota</taxon>
        <taxon>Flavobacteriia</taxon>
        <taxon>Flavobacteriales</taxon>
        <taxon>Flavobacteriaceae</taxon>
        <taxon>Neptunitalea</taxon>
    </lineage>
</organism>
<name>A0A9W6EV78_9FLAO</name>
<protein>
    <submittedName>
        <fullName evidence="1">cAMP-binding protein</fullName>
    </submittedName>
</protein>
<gene>
    <name evidence="1" type="ORF">NBRC110019_12460</name>
</gene>
<dbReference type="AlphaFoldDB" id="A0A9W6EV78"/>